<keyword evidence="3" id="KW-0274">FAD</keyword>
<sequence length="401" mass="43221">MFISRVPWGLDLCEELGVEGFLISPSTSSAYVLINGELRKLPEALLLGVPTKMLPLLRSRIVSPLGVLRAGLDRIRPDDWPGDDESVGGLIRRRMGDQIADRLVDPLIGSISAGDTDHLDVALAAPQLETASRRHRSLVTGLKEQARNSPENTKPLFLSFENGMSHLIHVLVKALGDADIRTNTRVTQVRNDGEGLRIVTNEATIESDVVILATPAHQAATLLSGCPSASNRLSSIEHASVALVTMGLRRSDIGHPLDGSGVLVPRTEGLLATAISWGSSKWPHWADDEHVVLRVSAGRAGDTRALALDDDALVEALLTEIGQILDIDGSLIEWRVSRWIDAFPQYAPGHDRLVSAVERDLRSELPGVFLTGAGYRGLGVPACIRQGGECAHTALDYLNSI</sequence>
<dbReference type="PANTHER" id="PTHR42923">
    <property type="entry name" value="PROTOPORPHYRINOGEN OXIDASE"/>
    <property type="match status" value="1"/>
</dbReference>
<protein>
    <recommendedName>
        <fullName evidence="7">Amine oxidase domain-containing protein</fullName>
    </recommendedName>
</protein>
<dbReference type="InterPro" id="IPR036188">
    <property type="entry name" value="FAD/NAD-bd_sf"/>
</dbReference>
<organism evidence="8">
    <name type="scientific">marine metagenome</name>
    <dbReference type="NCBI Taxonomy" id="408172"/>
    <lineage>
        <taxon>unclassified sequences</taxon>
        <taxon>metagenomes</taxon>
        <taxon>ecological metagenomes</taxon>
    </lineage>
</organism>
<evidence type="ECO:0000259" key="7">
    <source>
        <dbReference type="Pfam" id="PF01593"/>
    </source>
</evidence>
<dbReference type="AlphaFoldDB" id="A0A381PB58"/>
<name>A0A381PB58_9ZZZZ</name>
<dbReference type="SUPFAM" id="SSF51905">
    <property type="entry name" value="FAD/NAD(P)-binding domain"/>
    <property type="match status" value="1"/>
</dbReference>
<reference evidence="8" key="1">
    <citation type="submission" date="2018-05" db="EMBL/GenBank/DDBJ databases">
        <authorList>
            <person name="Lanie J.A."/>
            <person name="Ng W.-L."/>
            <person name="Kazmierczak K.M."/>
            <person name="Andrzejewski T.M."/>
            <person name="Davidsen T.M."/>
            <person name="Wayne K.J."/>
            <person name="Tettelin H."/>
            <person name="Glass J.I."/>
            <person name="Rusch D."/>
            <person name="Podicherti R."/>
            <person name="Tsui H.-C.T."/>
            <person name="Winkler M.E."/>
        </authorList>
    </citation>
    <scope>NUCLEOTIDE SEQUENCE</scope>
</reference>
<evidence type="ECO:0000256" key="5">
    <source>
        <dbReference type="ARBA" id="ARBA00023133"/>
    </source>
</evidence>
<comment type="cofactor">
    <cofactor evidence="1">
        <name>FAD</name>
        <dbReference type="ChEBI" id="CHEBI:57692"/>
    </cofactor>
</comment>
<keyword evidence="5" id="KW-0350">Heme biosynthesis</keyword>
<dbReference type="Gene3D" id="3.90.660.20">
    <property type="entry name" value="Protoporphyrinogen oxidase, mitochondrial, domain 2"/>
    <property type="match status" value="1"/>
</dbReference>
<evidence type="ECO:0000256" key="3">
    <source>
        <dbReference type="ARBA" id="ARBA00022827"/>
    </source>
</evidence>
<evidence type="ECO:0000256" key="2">
    <source>
        <dbReference type="ARBA" id="ARBA00022630"/>
    </source>
</evidence>
<dbReference type="InterPro" id="IPR050464">
    <property type="entry name" value="Zeta_carotene_desat/Oxidored"/>
</dbReference>
<dbReference type="InterPro" id="IPR004572">
    <property type="entry name" value="Protoporphyrinogen_oxidase"/>
</dbReference>
<evidence type="ECO:0000256" key="4">
    <source>
        <dbReference type="ARBA" id="ARBA00023002"/>
    </source>
</evidence>
<dbReference type="SUPFAM" id="SSF54373">
    <property type="entry name" value="FAD-linked reductases, C-terminal domain"/>
    <property type="match status" value="1"/>
</dbReference>
<dbReference type="EMBL" id="UINC01000928">
    <property type="protein sequence ID" value="SUZ64206.1"/>
    <property type="molecule type" value="Genomic_DNA"/>
</dbReference>
<keyword evidence="4" id="KW-0560">Oxidoreductase</keyword>
<dbReference type="GO" id="GO:0006783">
    <property type="term" value="P:heme biosynthetic process"/>
    <property type="evidence" value="ECO:0007669"/>
    <property type="project" value="UniProtKB-KW"/>
</dbReference>
<accession>A0A381PB58</accession>
<feature type="domain" description="Amine oxidase" evidence="7">
    <location>
        <begin position="10"/>
        <end position="392"/>
    </location>
</feature>
<keyword evidence="2" id="KW-0285">Flavoprotein</keyword>
<evidence type="ECO:0000313" key="8">
    <source>
        <dbReference type="EMBL" id="SUZ64206.1"/>
    </source>
</evidence>
<dbReference type="GO" id="GO:0004729">
    <property type="term" value="F:oxygen-dependent protoporphyrinogen oxidase activity"/>
    <property type="evidence" value="ECO:0007669"/>
    <property type="project" value="InterPro"/>
</dbReference>
<evidence type="ECO:0000256" key="1">
    <source>
        <dbReference type="ARBA" id="ARBA00001974"/>
    </source>
</evidence>
<proteinExistence type="predicted"/>
<dbReference type="Gene3D" id="1.10.3110.10">
    <property type="entry name" value="protoporphyrinogen ix oxidase, domain 3"/>
    <property type="match status" value="1"/>
</dbReference>
<comment type="pathway">
    <text evidence="6">Porphyrin-containing compound metabolism.</text>
</comment>
<dbReference type="Gene3D" id="3.50.50.60">
    <property type="entry name" value="FAD/NAD(P)-binding domain"/>
    <property type="match status" value="1"/>
</dbReference>
<evidence type="ECO:0000256" key="6">
    <source>
        <dbReference type="ARBA" id="ARBA00023444"/>
    </source>
</evidence>
<dbReference type="PANTHER" id="PTHR42923:SF3">
    <property type="entry name" value="PROTOPORPHYRINOGEN OXIDASE"/>
    <property type="match status" value="1"/>
</dbReference>
<dbReference type="InterPro" id="IPR002937">
    <property type="entry name" value="Amino_oxidase"/>
</dbReference>
<gene>
    <name evidence="8" type="ORF">METZ01_LOCUS17060</name>
</gene>
<dbReference type="Pfam" id="PF01593">
    <property type="entry name" value="Amino_oxidase"/>
    <property type="match status" value="1"/>
</dbReference>
<dbReference type="NCBIfam" id="TIGR00562">
    <property type="entry name" value="proto_IX_ox"/>
    <property type="match status" value="1"/>
</dbReference>